<reference evidence="2" key="1">
    <citation type="submission" date="2020-02" db="EMBL/GenBank/DDBJ databases">
        <authorList>
            <person name="Meier V. D."/>
        </authorList>
    </citation>
    <scope>NUCLEOTIDE SEQUENCE</scope>
    <source>
        <strain evidence="2">AVDCRST_MAG49</strain>
    </source>
</reference>
<dbReference type="EMBL" id="CADCWG010000131">
    <property type="protein sequence ID" value="CAA9553472.1"/>
    <property type="molecule type" value="Genomic_DNA"/>
</dbReference>
<evidence type="ECO:0000256" key="1">
    <source>
        <dbReference type="SAM" id="MobiDB-lite"/>
    </source>
</evidence>
<name>A0A6J4UL00_9BACT</name>
<evidence type="ECO:0000313" key="2">
    <source>
        <dbReference type="EMBL" id="CAA9553472.1"/>
    </source>
</evidence>
<protein>
    <submittedName>
        <fullName evidence="2">Uncharacterized protein</fullName>
    </submittedName>
</protein>
<proteinExistence type="predicted"/>
<dbReference type="AlphaFoldDB" id="A0A6J4UL00"/>
<organism evidence="2">
    <name type="scientific">uncultured Thermomicrobiales bacterium</name>
    <dbReference type="NCBI Taxonomy" id="1645740"/>
    <lineage>
        <taxon>Bacteria</taxon>
        <taxon>Pseudomonadati</taxon>
        <taxon>Thermomicrobiota</taxon>
        <taxon>Thermomicrobia</taxon>
        <taxon>Thermomicrobiales</taxon>
        <taxon>environmental samples</taxon>
    </lineage>
</organism>
<feature type="compositionally biased region" description="Polar residues" evidence="1">
    <location>
        <begin position="114"/>
        <end position="124"/>
    </location>
</feature>
<accession>A0A6J4UL00</accession>
<feature type="region of interest" description="Disordered" evidence="1">
    <location>
        <begin position="86"/>
        <end position="124"/>
    </location>
</feature>
<gene>
    <name evidence="2" type="ORF">AVDCRST_MAG49-2040</name>
</gene>
<sequence length="124" mass="13798">MQIDPSPAYDHRLAERVVTYLQTKDVTLFPFTARFDAERRRAFIRDLREGLSDLTDSGSARKTSASGFIMRDQRLRQVIEEWAAAGGGWPRGADPRDDDTALGAVSDEDAAPFSPTNSPTRPSR</sequence>